<name>A0A0F9EB98_9ZZZZ</name>
<reference evidence="1" key="1">
    <citation type="journal article" date="2015" name="Nature">
        <title>Complex archaea that bridge the gap between prokaryotes and eukaryotes.</title>
        <authorList>
            <person name="Spang A."/>
            <person name="Saw J.H."/>
            <person name="Jorgensen S.L."/>
            <person name="Zaremba-Niedzwiedzka K."/>
            <person name="Martijn J."/>
            <person name="Lind A.E."/>
            <person name="van Eijk R."/>
            <person name="Schleper C."/>
            <person name="Guy L."/>
            <person name="Ettema T.J."/>
        </authorList>
    </citation>
    <scope>NUCLEOTIDE SEQUENCE</scope>
</reference>
<evidence type="ECO:0000313" key="1">
    <source>
        <dbReference type="EMBL" id="KKL71293.1"/>
    </source>
</evidence>
<organism evidence="1">
    <name type="scientific">marine sediment metagenome</name>
    <dbReference type="NCBI Taxonomy" id="412755"/>
    <lineage>
        <taxon>unclassified sequences</taxon>
        <taxon>metagenomes</taxon>
        <taxon>ecological metagenomes</taxon>
    </lineage>
</organism>
<sequence length="82" mass="9630">MNPISCQYSDLLDPCGTCNTPNPRAWRYLYPHKQRGESDLYCWGVFCEECRSHEVTEANKHEEIEDAIEAWNENYGNDKQKT</sequence>
<protein>
    <submittedName>
        <fullName evidence="1">Uncharacterized protein</fullName>
    </submittedName>
</protein>
<proteinExistence type="predicted"/>
<comment type="caution">
    <text evidence="1">The sequence shown here is derived from an EMBL/GenBank/DDBJ whole genome shotgun (WGS) entry which is preliminary data.</text>
</comment>
<dbReference type="AlphaFoldDB" id="A0A0F9EB98"/>
<gene>
    <name evidence="1" type="ORF">LCGC14_2096350</name>
</gene>
<accession>A0A0F9EB98</accession>
<dbReference type="EMBL" id="LAZR01025637">
    <property type="protein sequence ID" value="KKL71293.1"/>
    <property type="molecule type" value="Genomic_DNA"/>
</dbReference>